<evidence type="ECO:0000256" key="3">
    <source>
        <dbReference type="ARBA" id="ARBA00047645"/>
    </source>
</evidence>
<sequence>MDDEERALTVRITGRVQGVGFRAWTLIEAGKLDIRGWVRNEHDGSVTALIAGSGPAVAAMLEQLRQGPAGAVVADIATAPADAAPRGFRITS</sequence>
<dbReference type="InterPro" id="IPR001792">
    <property type="entry name" value="Acylphosphatase-like_dom"/>
</dbReference>
<evidence type="ECO:0000259" key="7">
    <source>
        <dbReference type="PROSITE" id="PS51160"/>
    </source>
</evidence>
<comment type="catalytic activity">
    <reaction evidence="3 4 5">
        <text>an acyl phosphate + H2O = a carboxylate + phosphate + H(+)</text>
        <dbReference type="Rhea" id="RHEA:14965"/>
        <dbReference type="ChEBI" id="CHEBI:15377"/>
        <dbReference type="ChEBI" id="CHEBI:15378"/>
        <dbReference type="ChEBI" id="CHEBI:29067"/>
        <dbReference type="ChEBI" id="CHEBI:43474"/>
        <dbReference type="ChEBI" id="CHEBI:59918"/>
        <dbReference type="EC" id="3.6.1.7"/>
    </reaction>
</comment>
<evidence type="ECO:0000313" key="9">
    <source>
        <dbReference type="Proteomes" id="UP000323300"/>
    </source>
</evidence>
<evidence type="ECO:0000256" key="4">
    <source>
        <dbReference type="PROSITE-ProRule" id="PRU00520"/>
    </source>
</evidence>
<dbReference type="PROSITE" id="PS00151">
    <property type="entry name" value="ACYLPHOSPHATASE_2"/>
    <property type="match status" value="1"/>
</dbReference>
<keyword evidence="4 5" id="KW-0378">Hydrolase</keyword>
<name>A0A1I4BHQ9_9HYPH</name>
<dbReference type="InterPro" id="IPR020456">
    <property type="entry name" value="Acylphosphatase"/>
</dbReference>
<keyword evidence="9" id="KW-1185">Reference proteome</keyword>
<dbReference type="Gene3D" id="3.30.70.100">
    <property type="match status" value="1"/>
</dbReference>
<dbReference type="PANTHER" id="PTHR47268">
    <property type="entry name" value="ACYLPHOSPHATASE"/>
    <property type="match status" value="1"/>
</dbReference>
<dbReference type="PROSITE" id="PS00150">
    <property type="entry name" value="ACYLPHOSPHATASE_1"/>
    <property type="match status" value="1"/>
</dbReference>
<dbReference type="EMBL" id="FOSL01000010">
    <property type="protein sequence ID" value="SFK67830.1"/>
    <property type="molecule type" value="Genomic_DNA"/>
</dbReference>
<dbReference type="InterPro" id="IPR036046">
    <property type="entry name" value="Acylphosphatase-like_dom_sf"/>
</dbReference>
<dbReference type="GO" id="GO:0003998">
    <property type="term" value="F:acylphosphatase activity"/>
    <property type="evidence" value="ECO:0007669"/>
    <property type="project" value="UniProtKB-EC"/>
</dbReference>
<feature type="active site" evidence="4">
    <location>
        <position position="40"/>
    </location>
</feature>
<dbReference type="PANTHER" id="PTHR47268:SF4">
    <property type="entry name" value="ACYLPHOSPHATASE"/>
    <property type="match status" value="1"/>
</dbReference>
<dbReference type="RefSeq" id="WP_149761384.1">
    <property type="nucleotide sequence ID" value="NZ_BSPE01000007.1"/>
</dbReference>
<dbReference type="OrthoDB" id="5295388at2"/>
<gene>
    <name evidence="8" type="ORF">SAMN04488498_110138</name>
</gene>
<proteinExistence type="inferred from homology"/>
<evidence type="ECO:0000313" key="8">
    <source>
        <dbReference type="EMBL" id="SFK67830.1"/>
    </source>
</evidence>
<evidence type="ECO:0000256" key="2">
    <source>
        <dbReference type="ARBA" id="ARBA00012150"/>
    </source>
</evidence>
<dbReference type="PROSITE" id="PS51160">
    <property type="entry name" value="ACYLPHOSPHATASE_3"/>
    <property type="match status" value="1"/>
</dbReference>
<dbReference type="EC" id="3.6.1.7" evidence="2 4"/>
<accession>A0A1I4BHQ9</accession>
<evidence type="ECO:0000256" key="5">
    <source>
        <dbReference type="RuleBase" id="RU000553"/>
    </source>
</evidence>
<dbReference type="Proteomes" id="UP000323300">
    <property type="component" value="Unassembled WGS sequence"/>
</dbReference>
<dbReference type="PRINTS" id="PR00112">
    <property type="entry name" value="ACYLPHPHTASE"/>
</dbReference>
<reference evidence="8 9" key="1">
    <citation type="submission" date="2016-10" db="EMBL/GenBank/DDBJ databases">
        <authorList>
            <person name="Varghese N."/>
            <person name="Submissions S."/>
        </authorList>
    </citation>
    <scope>NUCLEOTIDE SEQUENCE [LARGE SCALE GENOMIC DNA]</scope>
    <source>
        <strain evidence="8 9">DSM 21822</strain>
    </source>
</reference>
<dbReference type="AlphaFoldDB" id="A0A1I4BHQ9"/>
<comment type="similarity">
    <text evidence="1 6">Belongs to the acylphosphatase family.</text>
</comment>
<dbReference type="NCBIfam" id="NF010999">
    <property type="entry name" value="PRK14425.1"/>
    <property type="match status" value="1"/>
</dbReference>
<dbReference type="Pfam" id="PF00708">
    <property type="entry name" value="Acylphosphatase"/>
    <property type="match status" value="1"/>
</dbReference>
<evidence type="ECO:0000256" key="1">
    <source>
        <dbReference type="ARBA" id="ARBA00005614"/>
    </source>
</evidence>
<feature type="active site" evidence="4">
    <location>
        <position position="22"/>
    </location>
</feature>
<dbReference type="SUPFAM" id="SSF54975">
    <property type="entry name" value="Acylphosphatase/BLUF domain-like"/>
    <property type="match status" value="1"/>
</dbReference>
<protein>
    <recommendedName>
        <fullName evidence="2 4">Acylphosphatase</fullName>
        <ecNumber evidence="2 4">3.6.1.7</ecNumber>
    </recommendedName>
</protein>
<evidence type="ECO:0000256" key="6">
    <source>
        <dbReference type="RuleBase" id="RU004168"/>
    </source>
</evidence>
<organism evidence="8 9">
    <name type="scientific">Neomesorhizobium albiziae</name>
    <dbReference type="NCBI Taxonomy" id="335020"/>
    <lineage>
        <taxon>Bacteria</taxon>
        <taxon>Pseudomonadati</taxon>
        <taxon>Pseudomonadota</taxon>
        <taxon>Alphaproteobacteria</taxon>
        <taxon>Hyphomicrobiales</taxon>
        <taxon>Phyllobacteriaceae</taxon>
        <taxon>Neomesorhizobium</taxon>
    </lineage>
</organism>
<feature type="domain" description="Acylphosphatase-like" evidence="7">
    <location>
        <begin position="7"/>
        <end position="92"/>
    </location>
</feature>
<dbReference type="InterPro" id="IPR017968">
    <property type="entry name" value="Acylphosphatase_CS"/>
</dbReference>